<reference evidence="10" key="2">
    <citation type="submission" date="2020-06" db="EMBL/GenBank/DDBJ databases">
        <authorList>
            <person name="Sheffer M."/>
        </authorList>
    </citation>
    <scope>NUCLEOTIDE SEQUENCE</scope>
</reference>
<keyword evidence="11" id="KW-1185">Reference proteome</keyword>
<evidence type="ECO:0000256" key="8">
    <source>
        <dbReference type="PROSITE-ProRule" id="PRU00042"/>
    </source>
</evidence>
<evidence type="ECO:0000256" key="4">
    <source>
        <dbReference type="ARBA" id="ARBA00022771"/>
    </source>
</evidence>
<comment type="subcellular location">
    <subcellularLocation>
        <location evidence="1">Nucleus</location>
    </subcellularLocation>
</comment>
<feature type="domain" description="C2H2-type" evidence="9">
    <location>
        <begin position="177"/>
        <end position="200"/>
    </location>
</feature>
<protein>
    <submittedName>
        <fullName evidence="10">Zinc finger protein 337 like protein</fullName>
    </submittedName>
</protein>
<dbReference type="PANTHER" id="PTHR24388">
    <property type="entry name" value="ZINC FINGER PROTEIN"/>
    <property type="match status" value="1"/>
</dbReference>
<name>A0A8T0EBW0_ARGBR</name>
<comment type="similarity">
    <text evidence="7">Belongs to the snail C2H2-type zinc-finger protein family.</text>
</comment>
<dbReference type="GO" id="GO:0008270">
    <property type="term" value="F:zinc ion binding"/>
    <property type="evidence" value="ECO:0007669"/>
    <property type="project" value="UniProtKB-KW"/>
</dbReference>
<feature type="domain" description="C2H2-type" evidence="9">
    <location>
        <begin position="41"/>
        <end position="64"/>
    </location>
</feature>
<comment type="caution">
    <text evidence="10">The sequence shown here is derived from an EMBL/GenBank/DDBJ whole genome shotgun (WGS) entry which is preliminary data.</text>
</comment>
<evidence type="ECO:0000313" key="10">
    <source>
        <dbReference type="EMBL" id="KAF8770199.1"/>
    </source>
</evidence>
<evidence type="ECO:0000313" key="11">
    <source>
        <dbReference type="Proteomes" id="UP000807504"/>
    </source>
</evidence>
<evidence type="ECO:0000256" key="3">
    <source>
        <dbReference type="ARBA" id="ARBA00022737"/>
    </source>
</evidence>
<dbReference type="GO" id="GO:0005634">
    <property type="term" value="C:nucleus"/>
    <property type="evidence" value="ECO:0007669"/>
    <property type="project" value="UniProtKB-SubCell"/>
</dbReference>
<accession>A0A8T0EBW0</accession>
<evidence type="ECO:0000256" key="2">
    <source>
        <dbReference type="ARBA" id="ARBA00022723"/>
    </source>
</evidence>
<dbReference type="Proteomes" id="UP000807504">
    <property type="component" value="Unassembled WGS sequence"/>
</dbReference>
<dbReference type="Pfam" id="PF00096">
    <property type="entry name" value="zf-C2H2"/>
    <property type="match status" value="4"/>
</dbReference>
<dbReference type="InterPro" id="IPR036236">
    <property type="entry name" value="Znf_C2H2_sf"/>
</dbReference>
<gene>
    <name evidence="10" type="ORF">HNY73_017760</name>
</gene>
<reference evidence="10" key="1">
    <citation type="journal article" date="2020" name="bioRxiv">
        <title>Chromosome-level reference genome of the European wasp spider Argiope bruennichi: a resource for studies on range expansion and evolutionary adaptation.</title>
        <authorList>
            <person name="Sheffer M.M."/>
            <person name="Hoppe A."/>
            <person name="Krehenwinkel H."/>
            <person name="Uhl G."/>
            <person name="Kuss A.W."/>
            <person name="Jensen L."/>
            <person name="Jensen C."/>
            <person name="Gillespie R.G."/>
            <person name="Hoff K.J."/>
            <person name="Prost S."/>
        </authorList>
    </citation>
    <scope>NUCLEOTIDE SEQUENCE</scope>
</reference>
<keyword evidence="4 8" id="KW-0863">Zinc-finger</keyword>
<dbReference type="InterPro" id="IPR050527">
    <property type="entry name" value="Snail/Krueppel_Znf"/>
</dbReference>
<dbReference type="PROSITE" id="PS50157">
    <property type="entry name" value="ZINC_FINGER_C2H2_2"/>
    <property type="match status" value="4"/>
</dbReference>
<organism evidence="10 11">
    <name type="scientific">Argiope bruennichi</name>
    <name type="common">Wasp spider</name>
    <name type="synonym">Aranea bruennichi</name>
    <dbReference type="NCBI Taxonomy" id="94029"/>
    <lineage>
        <taxon>Eukaryota</taxon>
        <taxon>Metazoa</taxon>
        <taxon>Ecdysozoa</taxon>
        <taxon>Arthropoda</taxon>
        <taxon>Chelicerata</taxon>
        <taxon>Arachnida</taxon>
        <taxon>Araneae</taxon>
        <taxon>Araneomorphae</taxon>
        <taxon>Entelegynae</taxon>
        <taxon>Araneoidea</taxon>
        <taxon>Araneidae</taxon>
        <taxon>Argiope</taxon>
    </lineage>
</organism>
<dbReference type="GO" id="GO:0000981">
    <property type="term" value="F:DNA-binding transcription factor activity, RNA polymerase II-specific"/>
    <property type="evidence" value="ECO:0007669"/>
    <property type="project" value="TreeGrafter"/>
</dbReference>
<evidence type="ECO:0000256" key="5">
    <source>
        <dbReference type="ARBA" id="ARBA00022833"/>
    </source>
</evidence>
<keyword evidence="3" id="KW-0677">Repeat</keyword>
<keyword evidence="2" id="KW-0479">Metal-binding</keyword>
<sequence length="209" mass="24743">MLNKHHQNSKLFYCSICFHGFSRKYNLQRHEETHKEVRMVYSCKLCPKVYPHKDKLKQHEKIVHHNLSLINNIPATGSLFQVFRCHISVRGGENRRMIDIQVYDYYLLVNVVRPKLSFIYVTQEININFSGSLYFFSNEPGSSSEKMYCCAKCPAVFNRKYNLRRHAEQHKDIKELHACSICNKTFSRKDSLKLHEKLLHGLMQDFLNT</sequence>
<dbReference type="SUPFAM" id="SSF57667">
    <property type="entry name" value="beta-beta-alpha zinc fingers"/>
    <property type="match status" value="2"/>
</dbReference>
<feature type="domain" description="C2H2-type" evidence="9">
    <location>
        <begin position="12"/>
        <end position="39"/>
    </location>
</feature>
<dbReference type="GO" id="GO:0000978">
    <property type="term" value="F:RNA polymerase II cis-regulatory region sequence-specific DNA binding"/>
    <property type="evidence" value="ECO:0007669"/>
    <property type="project" value="TreeGrafter"/>
</dbReference>
<feature type="domain" description="C2H2-type" evidence="9">
    <location>
        <begin position="148"/>
        <end position="175"/>
    </location>
</feature>
<evidence type="ECO:0000256" key="1">
    <source>
        <dbReference type="ARBA" id="ARBA00004123"/>
    </source>
</evidence>
<dbReference type="SMART" id="SM00355">
    <property type="entry name" value="ZnF_C2H2"/>
    <property type="match status" value="4"/>
</dbReference>
<keyword evidence="5" id="KW-0862">Zinc</keyword>
<evidence type="ECO:0000256" key="6">
    <source>
        <dbReference type="ARBA" id="ARBA00023242"/>
    </source>
</evidence>
<dbReference type="EMBL" id="JABXBU010002228">
    <property type="protein sequence ID" value="KAF8770199.1"/>
    <property type="molecule type" value="Genomic_DNA"/>
</dbReference>
<dbReference type="PANTHER" id="PTHR24388:SF54">
    <property type="entry name" value="PROTEIN ESCARGOT"/>
    <property type="match status" value="1"/>
</dbReference>
<keyword evidence="6" id="KW-0539">Nucleus</keyword>
<evidence type="ECO:0000259" key="9">
    <source>
        <dbReference type="PROSITE" id="PS50157"/>
    </source>
</evidence>
<proteinExistence type="inferred from homology"/>
<dbReference type="Gene3D" id="3.30.160.60">
    <property type="entry name" value="Classic Zinc Finger"/>
    <property type="match status" value="3"/>
</dbReference>
<dbReference type="InterPro" id="IPR013087">
    <property type="entry name" value="Znf_C2H2_type"/>
</dbReference>
<evidence type="ECO:0000256" key="7">
    <source>
        <dbReference type="ARBA" id="ARBA00037948"/>
    </source>
</evidence>
<dbReference type="PROSITE" id="PS00028">
    <property type="entry name" value="ZINC_FINGER_C2H2_1"/>
    <property type="match status" value="3"/>
</dbReference>
<dbReference type="AlphaFoldDB" id="A0A8T0EBW0"/>